<sequence length="88" mass="9046">MRADDISPGVPRVRSADPHSNHAGWEAQSPPPGPGLIGADTPRPAGATLTPWCVRAEPSELRSGRSSVRVPEALALAHPGASVPVTVV</sequence>
<protein>
    <submittedName>
        <fullName evidence="2">Uncharacterized protein</fullName>
    </submittedName>
</protein>
<gene>
    <name evidence="2" type="ORF">MONAX_5E028551</name>
</gene>
<keyword evidence="3" id="KW-1185">Reference proteome</keyword>
<evidence type="ECO:0000256" key="1">
    <source>
        <dbReference type="SAM" id="MobiDB-lite"/>
    </source>
</evidence>
<accession>A0A5E4BB34</accession>
<organism evidence="2 3">
    <name type="scientific">Marmota monax</name>
    <name type="common">Woodchuck</name>
    <dbReference type="NCBI Taxonomy" id="9995"/>
    <lineage>
        <taxon>Eukaryota</taxon>
        <taxon>Metazoa</taxon>
        <taxon>Chordata</taxon>
        <taxon>Craniata</taxon>
        <taxon>Vertebrata</taxon>
        <taxon>Euteleostomi</taxon>
        <taxon>Mammalia</taxon>
        <taxon>Eutheria</taxon>
        <taxon>Euarchontoglires</taxon>
        <taxon>Glires</taxon>
        <taxon>Rodentia</taxon>
        <taxon>Sciuromorpha</taxon>
        <taxon>Sciuridae</taxon>
        <taxon>Xerinae</taxon>
        <taxon>Marmotini</taxon>
        <taxon>Marmota</taxon>
    </lineage>
</organism>
<evidence type="ECO:0000313" key="2">
    <source>
        <dbReference type="EMBL" id="VTJ66576.1"/>
    </source>
</evidence>
<evidence type="ECO:0000313" key="3">
    <source>
        <dbReference type="Proteomes" id="UP000335636"/>
    </source>
</evidence>
<reference evidence="2" key="1">
    <citation type="submission" date="2019-04" db="EMBL/GenBank/DDBJ databases">
        <authorList>
            <person name="Alioto T."/>
            <person name="Alioto T."/>
        </authorList>
    </citation>
    <scope>NUCLEOTIDE SEQUENCE [LARGE SCALE GENOMIC DNA]</scope>
</reference>
<feature type="region of interest" description="Disordered" evidence="1">
    <location>
        <begin position="1"/>
        <end position="49"/>
    </location>
</feature>
<comment type="caution">
    <text evidence="2">The sequence shown here is derived from an EMBL/GenBank/DDBJ whole genome shotgun (WGS) entry which is preliminary data.</text>
</comment>
<name>A0A5E4BB34_MARMO</name>
<dbReference type="EMBL" id="CABDUW010000350">
    <property type="protein sequence ID" value="VTJ66576.1"/>
    <property type="molecule type" value="Genomic_DNA"/>
</dbReference>
<proteinExistence type="predicted"/>
<dbReference type="AlphaFoldDB" id="A0A5E4BB34"/>
<dbReference type="Proteomes" id="UP000335636">
    <property type="component" value="Unassembled WGS sequence"/>
</dbReference>